<evidence type="ECO:0000256" key="3">
    <source>
        <dbReference type="ARBA" id="ARBA00022544"/>
    </source>
</evidence>
<keyword evidence="6" id="KW-0564">Palmitate</keyword>
<dbReference type="InterPro" id="IPR057336">
    <property type="entry name" value="GerAC_N"/>
</dbReference>
<dbReference type="Pfam" id="PF25198">
    <property type="entry name" value="Spore_GerAC_N"/>
    <property type="match status" value="1"/>
</dbReference>
<feature type="domain" description="Spore germination GerAC-like C-terminal" evidence="8">
    <location>
        <begin position="213"/>
        <end position="376"/>
    </location>
</feature>
<evidence type="ECO:0000256" key="1">
    <source>
        <dbReference type="ARBA" id="ARBA00004635"/>
    </source>
</evidence>
<dbReference type="GO" id="GO:0009847">
    <property type="term" value="P:spore germination"/>
    <property type="evidence" value="ECO:0007669"/>
    <property type="project" value="InterPro"/>
</dbReference>
<feature type="domain" description="Spore germination protein N-terminal" evidence="9">
    <location>
        <begin position="26"/>
        <end position="194"/>
    </location>
</feature>
<gene>
    <name evidence="10" type="ORF">SAMN04487969_101922</name>
</gene>
<keyword evidence="7" id="KW-0449">Lipoprotein</keyword>
<dbReference type="EMBL" id="FONN01000001">
    <property type="protein sequence ID" value="SFE25245.1"/>
    <property type="molecule type" value="Genomic_DNA"/>
</dbReference>
<dbReference type="PANTHER" id="PTHR35789">
    <property type="entry name" value="SPORE GERMINATION PROTEIN B3"/>
    <property type="match status" value="1"/>
</dbReference>
<dbReference type="PANTHER" id="PTHR35789:SF1">
    <property type="entry name" value="SPORE GERMINATION PROTEIN B3"/>
    <property type="match status" value="1"/>
</dbReference>
<evidence type="ECO:0000259" key="9">
    <source>
        <dbReference type="Pfam" id="PF25198"/>
    </source>
</evidence>
<organism evidence="10 11">
    <name type="scientific">Paenibacillus algorifonticola</name>
    <dbReference type="NCBI Taxonomy" id="684063"/>
    <lineage>
        <taxon>Bacteria</taxon>
        <taxon>Bacillati</taxon>
        <taxon>Bacillota</taxon>
        <taxon>Bacilli</taxon>
        <taxon>Bacillales</taxon>
        <taxon>Paenibacillaceae</taxon>
        <taxon>Paenibacillus</taxon>
    </lineage>
</organism>
<evidence type="ECO:0000313" key="10">
    <source>
        <dbReference type="EMBL" id="SFE25245.1"/>
    </source>
</evidence>
<dbReference type="NCBIfam" id="TIGR02887">
    <property type="entry name" value="spore_ger_x_C"/>
    <property type="match status" value="1"/>
</dbReference>
<reference evidence="11" key="1">
    <citation type="submission" date="2016-10" db="EMBL/GenBank/DDBJ databases">
        <authorList>
            <person name="Varghese N."/>
            <person name="Submissions S."/>
        </authorList>
    </citation>
    <scope>NUCLEOTIDE SEQUENCE [LARGE SCALE GENOMIC DNA]</scope>
    <source>
        <strain evidence="11">CGMCC 1.10223</strain>
    </source>
</reference>
<evidence type="ECO:0000259" key="8">
    <source>
        <dbReference type="Pfam" id="PF05504"/>
    </source>
</evidence>
<evidence type="ECO:0000313" key="11">
    <source>
        <dbReference type="Proteomes" id="UP000183410"/>
    </source>
</evidence>
<dbReference type="Pfam" id="PF05504">
    <property type="entry name" value="Spore_GerAC"/>
    <property type="match status" value="1"/>
</dbReference>
<evidence type="ECO:0000256" key="2">
    <source>
        <dbReference type="ARBA" id="ARBA00007886"/>
    </source>
</evidence>
<dbReference type="GO" id="GO:0016020">
    <property type="term" value="C:membrane"/>
    <property type="evidence" value="ECO:0007669"/>
    <property type="project" value="UniProtKB-SubCell"/>
</dbReference>
<evidence type="ECO:0000256" key="4">
    <source>
        <dbReference type="ARBA" id="ARBA00022729"/>
    </source>
</evidence>
<keyword evidence="11" id="KW-1185">Reference proteome</keyword>
<keyword evidence="5" id="KW-0472">Membrane</keyword>
<dbReference type="InterPro" id="IPR046953">
    <property type="entry name" value="Spore_GerAC-like_C"/>
</dbReference>
<sequence>MFFHLSKYAVILSLMLLLSGCWSQINFDQLTVVSAIGLDVNKQGQLEVSVQLVNPTLPVAAGGGGQQRRAIAMYTANGLTVEDALETIRKQAKKSLFFSQTKVLLIGERLARQGLDDMMDFFWREPNQNFNCWVMVSKQSIPEVLSDSKELQAVAAEEWKAYFKNKTYKPTSGGIQLYQFLPRLEQSSFQAAVPGLIQVSKPSSKDMIMEIKDLAVFRNTKLVGWLTSEEAQIISWLTQQSSLGMFEVSTKDIKSVMFELKNIHIAMKPVYENGQLQMKVRMRTQATIKTSTEKLDLTEKQTTDLLETELSNAISETIEKTVYKLYRSYKSDAIGFGEAIHRKAPKSWKTLKGDWNNKLAQINVQSSISIEIIKSGLLIDSNIKKDDVQ</sequence>
<dbReference type="Proteomes" id="UP000183410">
    <property type="component" value="Unassembled WGS sequence"/>
</dbReference>
<dbReference type="InterPro" id="IPR038501">
    <property type="entry name" value="Spore_GerAC_C_sf"/>
</dbReference>
<protein>
    <submittedName>
        <fullName evidence="10">Spore germination B3/ GerAC like, C-terminal</fullName>
    </submittedName>
</protein>
<keyword evidence="4" id="KW-0732">Signal</keyword>
<accession>A0A1I1Z0A8</accession>
<dbReference type="OrthoDB" id="9816067at2"/>
<dbReference type="InterPro" id="IPR008844">
    <property type="entry name" value="Spore_GerAC-like"/>
</dbReference>
<comment type="similarity">
    <text evidence="2">Belongs to the GerABKC lipoprotein family.</text>
</comment>
<evidence type="ECO:0000256" key="6">
    <source>
        <dbReference type="ARBA" id="ARBA00023139"/>
    </source>
</evidence>
<keyword evidence="3" id="KW-0309">Germination</keyword>
<dbReference type="RefSeq" id="WP_046231004.1">
    <property type="nucleotide sequence ID" value="NZ_FONN01000001.1"/>
</dbReference>
<evidence type="ECO:0000256" key="7">
    <source>
        <dbReference type="ARBA" id="ARBA00023288"/>
    </source>
</evidence>
<dbReference type="Gene3D" id="3.30.300.210">
    <property type="entry name" value="Nutrient germinant receptor protein C, domain 3"/>
    <property type="match status" value="1"/>
</dbReference>
<evidence type="ECO:0000256" key="5">
    <source>
        <dbReference type="ARBA" id="ARBA00023136"/>
    </source>
</evidence>
<name>A0A1I1Z0A8_9BACL</name>
<comment type="subcellular location">
    <subcellularLocation>
        <location evidence="1">Membrane</location>
        <topology evidence="1">Lipid-anchor</topology>
    </subcellularLocation>
</comment>
<proteinExistence type="inferred from homology"/>
<dbReference type="PROSITE" id="PS51257">
    <property type="entry name" value="PROKAR_LIPOPROTEIN"/>
    <property type="match status" value="1"/>
</dbReference>
<dbReference type="AlphaFoldDB" id="A0A1I1Z0A8"/>